<accession>B5GY42</accession>
<sequence length="92" mass="9871">MSRAHLGPLLTFPERPGHSQRRKGTPMTIKSLDWIKSSYSGNGGACVEWAPSYASTHGVVPVRDSKQSDGPVLMVSTIAFAGLVTMARSDAR</sequence>
<reference evidence="3 4" key="1">
    <citation type="journal article" date="2010" name="Genome Biol. Evol.">
        <title>The sequence of a 1.8-mb bacterial linear plasmid reveals a rich evolutionary reservoir of secondary metabolic pathways.</title>
        <authorList>
            <person name="Medema M.H."/>
            <person name="Trefzer A."/>
            <person name="Kovalchuk A."/>
            <person name="van den Berg M."/>
            <person name="Mueller U."/>
            <person name="Heijne W."/>
            <person name="Wu L."/>
            <person name="Alam M.T."/>
            <person name="Ronning C.M."/>
            <person name="Nierman W.C."/>
            <person name="Bovenberg R.A.L."/>
            <person name="Breitling R."/>
            <person name="Takano E."/>
        </authorList>
    </citation>
    <scope>NUCLEOTIDE SEQUENCE [LARGE SCALE GENOMIC DNA]</scope>
    <source>
        <strain evidence="4">ATCC 27064 / DSM 738 / JCM 4710 / NBRC 13307 / NCIMB 12785 / NRRL 3585 / VKM Ac-602</strain>
    </source>
</reference>
<organism evidence="3 4">
    <name type="scientific">Streptomyces clavuligerus</name>
    <dbReference type="NCBI Taxonomy" id="1901"/>
    <lineage>
        <taxon>Bacteria</taxon>
        <taxon>Bacillati</taxon>
        <taxon>Actinomycetota</taxon>
        <taxon>Actinomycetes</taxon>
        <taxon>Kitasatosporales</taxon>
        <taxon>Streptomycetaceae</taxon>
        <taxon>Streptomyces</taxon>
    </lineage>
</organism>
<dbReference type="InterPro" id="IPR007278">
    <property type="entry name" value="DUF397"/>
</dbReference>
<name>B5GY42_STRCL</name>
<dbReference type="Pfam" id="PF04149">
    <property type="entry name" value="DUF397"/>
    <property type="match status" value="1"/>
</dbReference>
<proteinExistence type="predicted"/>
<evidence type="ECO:0000313" key="3">
    <source>
        <dbReference type="EMBL" id="EFG07829.1"/>
    </source>
</evidence>
<dbReference type="EMBL" id="CM000913">
    <property type="protein sequence ID" value="EFG07829.1"/>
    <property type="molecule type" value="Genomic_DNA"/>
</dbReference>
<keyword evidence="4" id="KW-1185">Reference proteome</keyword>
<evidence type="ECO:0000313" key="4">
    <source>
        <dbReference type="Proteomes" id="UP000002357"/>
    </source>
</evidence>
<dbReference type="Proteomes" id="UP000002357">
    <property type="component" value="Chromosome"/>
</dbReference>
<dbReference type="AlphaFoldDB" id="B5GY42"/>
<protein>
    <submittedName>
        <fullName evidence="3">DUF397 domain-containing protein</fullName>
    </submittedName>
</protein>
<evidence type="ECO:0000259" key="2">
    <source>
        <dbReference type="Pfam" id="PF04149"/>
    </source>
</evidence>
<evidence type="ECO:0000256" key="1">
    <source>
        <dbReference type="SAM" id="MobiDB-lite"/>
    </source>
</evidence>
<gene>
    <name evidence="3" type="ORF">SCLAV_2757</name>
</gene>
<feature type="region of interest" description="Disordered" evidence="1">
    <location>
        <begin position="1"/>
        <end position="26"/>
    </location>
</feature>
<feature type="domain" description="DUF397" evidence="2">
    <location>
        <begin position="33"/>
        <end position="88"/>
    </location>
</feature>